<evidence type="ECO:0000256" key="5">
    <source>
        <dbReference type="ARBA" id="ARBA00020555"/>
    </source>
</evidence>
<dbReference type="UniPathway" id="UPA00246"/>
<dbReference type="PANTHER" id="PTHR30068:SF4">
    <property type="entry name" value="URONATE ISOMERASE"/>
    <property type="match status" value="1"/>
</dbReference>
<keyword evidence="8" id="KW-1185">Reference proteome</keyword>
<dbReference type="AlphaFoldDB" id="A0A1H7CSQ7"/>
<evidence type="ECO:0000256" key="2">
    <source>
        <dbReference type="ARBA" id="ARBA00004892"/>
    </source>
</evidence>
<dbReference type="GO" id="GO:0019698">
    <property type="term" value="P:D-galacturonate catabolic process"/>
    <property type="evidence" value="ECO:0007669"/>
    <property type="project" value="TreeGrafter"/>
</dbReference>
<evidence type="ECO:0000256" key="4">
    <source>
        <dbReference type="ARBA" id="ARBA00012546"/>
    </source>
</evidence>
<dbReference type="InterPro" id="IPR003766">
    <property type="entry name" value="Uronate_isomerase"/>
</dbReference>
<evidence type="ECO:0000313" key="8">
    <source>
        <dbReference type="Proteomes" id="UP000199223"/>
    </source>
</evidence>
<comment type="catalytic activity">
    <reaction evidence="1">
        <text>D-glucuronate = D-fructuronate</text>
        <dbReference type="Rhea" id="RHEA:13049"/>
        <dbReference type="ChEBI" id="CHEBI:58720"/>
        <dbReference type="ChEBI" id="CHEBI:59863"/>
        <dbReference type="EC" id="5.3.1.12"/>
    </reaction>
</comment>
<dbReference type="Pfam" id="PF02614">
    <property type="entry name" value="UxaC"/>
    <property type="match status" value="1"/>
</dbReference>
<evidence type="ECO:0000256" key="1">
    <source>
        <dbReference type="ARBA" id="ARBA00001165"/>
    </source>
</evidence>
<evidence type="ECO:0000256" key="3">
    <source>
        <dbReference type="ARBA" id="ARBA00008397"/>
    </source>
</evidence>
<dbReference type="EMBL" id="FNZA01000031">
    <property type="protein sequence ID" value="SEJ89760.1"/>
    <property type="molecule type" value="Genomic_DNA"/>
</dbReference>
<proteinExistence type="inferred from homology"/>
<dbReference type="EC" id="5.3.1.12" evidence="4"/>
<dbReference type="STRING" id="856736.SAMN04488058_1313"/>
<evidence type="ECO:0000313" key="7">
    <source>
        <dbReference type="EMBL" id="SEJ89760.1"/>
    </source>
</evidence>
<dbReference type="SUPFAM" id="SSF51556">
    <property type="entry name" value="Metallo-dependent hydrolases"/>
    <property type="match status" value="1"/>
</dbReference>
<protein>
    <recommendedName>
        <fullName evidence="5">Uronate isomerase</fullName>
        <ecNumber evidence="4">5.3.1.12</ecNumber>
    </recommendedName>
</protein>
<dbReference type="Proteomes" id="UP000199223">
    <property type="component" value="Unassembled WGS sequence"/>
</dbReference>
<dbReference type="InterPro" id="IPR032466">
    <property type="entry name" value="Metal_Hydrolase"/>
</dbReference>
<organism evidence="7 8">
    <name type="scientific">Deinococcus reticulitermitis</name>
    <dbReference type="NCBI Taxonomy" id="856736"/>
    <lineage>
        <taxon>Bacteria</taxon>
        <taxon>Thermotogati</taxon>
        <taxon>Deinococcota</taxon>
        <taxon>Deinococci</taxon>
        <taxon>Deinococcales</taxon>
        <taxon>Deinococcaceae</taxon>
        <taxon>Deinococcus</taxon>
    </lineage>
</organism>
<dbReference type="OrthoDB" id="9766564at2"/>
<name>A0A1H7CSQ7_9DEIO</name>
<comment type="similarity">
    <text evidence="3">Belongs to the metallo-dependent hydrolases superfamily. Uronate isomerase family.</text>
</comment>
<dbReference type="Gene3D" id="3.20.20.140">
    <property type="entry name" value="Metal-dependent hydrolases"/>
    <property type="match status" value="1"/>
</dbReference>
<dbReference type="GO" id="GO:0008880">
    <property type="term" value="F:glucuronate isomerase activity"/>
    <property type="evidence" value="ECO:0007669"/>
    <property type="project" value="UniProtKB-EC"/>
</dbReference>
<dbReference type="PANTHER" id="PTHR30068">
    <property type="entry name" value="URONATE ISOMERASE"/>
    <property type="match status" value="1"/>
</dbReference>
<sequence>MIPTFRPDGLLQMNLPGWRERLAKLESVTGRSVGSYRELLGALRERRQAFRAAGATATDHGAATVGLAPLPEQEAERLFGLALKGELTPEQARRLEGHALFDQARLSAEEDGLVMQLHLGAARNHNRELFEKYGPDMGADIPQRVDWTEGLRPLLDAFGNSPKFRALLFTLDESTYSRELAPLAGHYPSLRLGPPWWFHDSVRGIERYLDAVTETATLHNTAGFNDDTRAFPSIPARHEVWRRTVCHWLAGQVGRGILDQDAARHLARLAARDLAVQAYRLDLK</sequence>
<comment type="pathway">
    <text evidence="2">Carbohydrate metabolism; pentose and glucuronate interconversion.</text>
</comment>
<reference evidence="8" key="1">
    <citation type="submission" date="2016-10" db="EMBL/GenBank/DDBJ databases">
        <authorList>
            <person name="Varghese N."/>
            <person name="Submissions S."/>
        </authorList>
    </citation>
    <scope>NUCLEOTIDE SEQUENCE [LARGE SCALE GENOMIC DNA]</scope>
    <source>
        <strain evidence="8">CGMCC 1.10218</strain>
    </source>
</reference>
<evidence type="ECO:0000256" key="6">
    <source>
        <dbReference type="ARBA" id="ARBA00023235"/>
    </source>
</evidence>
<keyword evidence="6 7" id="KW-0413">Isomerase</keyword>
<dbReference type="GO" id="GO:0042840">
    <property type="term" value="P:D-glucuronate catabolic process"/>
    <property type="evidence" value="ECO:0007669"/>
    <property type="project" value="TreeGrafter"/>
</dbReference>
<accession>A0A1H7CSQ7</accession>
<gene>
    <name evidence="7" type="ORF">SAMN04488058_1313</name>
</gene>